<dbReference type="InterPro" id="IPR011006">
    <property type="entry name" value="CheY-like_superfamily"/>
</dbReference>
<dbReference type="EMBL" id="AP027370">
    <property type="protein sequence ID" value="BDY11926.1"/>
    <property type="molecule type" value="Genomic_DNA"/>
</dbReference>
<evidence type="ECO:0000259" key="8">
    <source>
        <dbReference type="PROSITE" id="PS50110"/>
    </source>
</evidence>
<organism evidence="10 11">
    <name type="scientific">Hydrogenimonas cancrithermarum</name>
    <dbReference type="NCBI Taxonomy" id="2993563"/>
    <lineage>
        <taxon>Bacteria</taxon>
        <taxon>Pseudomonadati</taxon>
        <taxon>Campylobacterota</taxon>
        <taxon>Epsilonproteobacteria</taxon>
        <taxon>Campylobacterales</taxon>
        <taxon>Hydrogenimonadaceae</taxon>
        <taxon>Hydrogenimonas</taxon>
    </lineage>
</organism>
<evidence type="ECO:0000313" key="11">
    <source>
        <dbReference type="Proteomes" id="UP001321445"/>
    </source>
</evidence>
<evidence type="ECO:0000256" key="1">
    <source>
        <dbReference type="ARBA" id="ARBA00022553"/>
    </source>
</evidence>
<dbReference type="InterPro" id="IPR036388">
    <property type="entry name" value="WH-like_DNA-bd_sf"/>
</dbReference>
<dbReference type="Proteomes" id="UP001321445">
    <property type="component" value="Chromosome"/>
</dbReference>
<dbReference type="InterPro" id="IPR039420">
    <property type="entry name" value="WalR-like"/>
</dbReference>
<evidence type="ECO:0000259" key="9">
    <source>
        <dbReference type="PROSITE" id="PS51755"/>
    </source>
</evidence>
<keyword evidence="1 6" id="KW-0597">Phosphoprotein</keyword>
<keyword evidence="11" id="KW-1185">Reference proteome</keyword>
<evidence type="ECO:0000313" key="10">
    <source>
        <dbReference type="EMBL" id="BDY11926.1"/>
    </source>
</evidence>
<dbReference type="InterPro" id="IPR001867">
    <property type="entry name" value="OmpR/PhoB-type_DNA-bd"/>
</dbReference>
<feature type="domain" description="OmpR/PhoB-type" evidence="9">
    <location>
        <begin position="126"/>
        <end position="221"/>
    </location>
</feature>
<dbReference type="RefSeq" id="WP_286337140.1">
    <property type="nucleotide sequence ID" value="NZ_AP027370.1"/>
</dbReference>
<gene>
    <name evidence="10" type="primary">dccR_1</name>
    <name evidence="10" type="ORF">HCR_02380</name>
</gene>
<evidence type="ECO:0000256" key="4">
    <source>
        <dbReference type="ARBA" id="ARBA00023125"/>
    </source>
</evidence>
<evidence type="ECO:0000256" key="6">
    <source>
        <dbReference type="PROSITE-ProRule" id="PRU00169"/>
    </source>
</evidence>
<dbReference type="Gene3D" id="3.40.50.2300">
    <property type="match status" value="1"/>
</dbReference>
<dbReference type="SMART" id="SM00448">
    <property type="entry name" value="REC"/>
    <property type="match status" value="1"/>
</dbReference>
<dbReference type="PANTHER" id="PTHR48111:SF21">
    <property type="entry name" value="DNA-BINDING DUAL MASTER TRANSCRIPTIONAL REGULATOR RPAA"/>
    <property type="match status" value="1"/>
</dbReference>
<dbReference type="PANTHER" id="PTHR48111">
    <property type="entry name" value="REGULATOR OF RPOS"/>
    <property type="match status" value="1"/>
</dbReference>
<evidence type="ECO:0000256" key="5">
    <source>
        <dbReference type="ARBA" id="ARBA00023163"/>
    </source>
</evidence>
<keyword evidence="2" id="KW-0902">Two-component regulatory system</keyword>
<reference evidence="10 11" key="1">
    <citation type="submission" date="2023-03" db="EMBL/GenBank/DDBJ databases">
        <title>Description of Hydrogenimonas sp. ISO32.</title>
        <authorList>
            <person name="Mino S."/>
            <person name="Fukazawa S."/>
            <person name="Sawabe T."/>
        </authorList>
    </citation>
    <scope>NUCLEOTIDE SEQUENCE [LARGE SCALE GENOMIC DNA]</scope>
    <source>
        <strain evidence="10 11">ISO32</strain>
    </source>
</reference>
<name>A0ABN6WSX6_9BACT</name>
<evidence type="ECO:0000256" key="2">
    <source>
        <dbReference type="ARBA" id="ARBA00023012"/>
    </source>
</evidence>
<feature type="domain" description="Response regulatory" evidence="8">
    <location>
        <begin position="4"/>
        <end position="118"/>
    </location>
</feature>
<keyword evidence="3" id="KW-0805">Transcription regulation</keyword>
<keyword evidence="4 7" id="KW-0238">DNA-binding</keyword>
<dbReference type="Gene3D" id="1.10.10.10">
    <property type="entry name" value="Winged helix-like DNA-binding domain superfamily/Winged helix DNA-binding domain"/>
    <property type="match status" value="1"/>
</dbReference>
<dbReference type="CDD" id="cd00383">
    <property type="entry name" value="trans_reg_C"/>
    <property type="match status" value="1"/>
</dbReference>
<evidence type="ECO:0000256" key="3">
    <source>
        <dbReference type="ARBA" id="ARBA00023015"/>
    </source>
</evidence>
<evidence type="ECO:0000256" key="7">
    <source>
        <dbReference type="PROSITE-ProRule" id="PRU01091"/>
    </source>
</evidence>
<keyword evidence="5" id="KW-0804">Transcription</keyword>
<protein>
    <submittedName>
        <fullName evidence="10">Two-component response regulator</fullName>
    </submittedName>
</protein>
<proteinExistence type="predicted"/>
<dbReference type="SUPFAM" id="SSF52172">
    <property type="entry name" value="CheY-like"/>
    <property type="match status" value="1"/>
</dbReference>
<accession>A0ABN6WSX6</accession>
<dbReference type="SMART" id="SM00862">
    <property type="entry name" value="Trans_reg_C"/>
    <property type="match status" value="1"/>
</dbReference>
<dbReference type="PROSITE" id="PS50110">
    <property type="entry name" value="RESPONSE_REGULATORY"/>
    <property type="match status" value="1"/>
</dbReference>
<dbReference type="Pfam" id="PF00072">
    <property type="entry name" value="Response_reg"/>
    <property type="match status" value="1"/>
</dbReference>
<feature type="modified residue" description="4-aspartylphosphate" evidence="6">
    <location>
        <position position="53"/>
    </location>
</feature>
<dbReference type="PROSITE" id="PS51755">
    <property type="entry name" value="OMPR_PHOB"/>
    <property type="match status" value="1"/>
</dbReference>
<dbReference type="Pfam" id="PF00486">
    <property type="entry name" value="Trans_reg_C"/>
    <property type="match status" value="1"/>
</dbReference>
<feature type="DNA-binding region" description="OmpR/PhoB-type" evidence="7">
    <location>
        <begin position="126"/>
        <end position="221"/>
    </location>
</feature>
<sequence>MKPKIFLLEDDIELNDTVAQFLRHNDFEIVQSFDAEDAKVKIFETHFDLWLMDVKVPFQSGIGLLSELRRSGNDTPAIIITSLHGVDDATRGFDAGCDDYIRKPFALKELLARIEAVIKRRYKSSDNLIKIDENRIFDALNFRLTVDGEKVALKPKEAKLLALFLQNPNKTVTKEEIFDHLWDYGETPNEGSLRTFVKVLRKHLGKDRIETVKEVGYRFNDRNMGEFL</sequence>
<dbReference type="InterPro" id="IPR001789">
    <property type="entry name" value="Sig_transdc_resp-reg_receiver"/>
</dbReference>